<dbReference type="PROSITE" id="PS00659">
    <property type="entry name" value="GLYCOSYL_HYDROL_F5"/>
    <property type="match status" value="1"/>
</dbReference>
<reference evidence="16" key="1">
    <citation type="submission" date="2016-04" db="EMBL/GenBank/DDBJ databases">
        <title>Comparative genomics of biotechnologically important yeasts.</title>
        <authorList>
            <consortium name="DOE Joint Genome Institute"/>
            <person name="Riley R."/>
            <person name="Haridas S."/>
            <person name="Wolfe K.H."/>
            <person name="Lopes M.R."/>
            <person name="Hittinger C.T."/>
            <person name="Goker M."/>
            <person name="Salamov A."/>
            <person name="Wisecaver J."/>
            <person name="Long T.M."/>
            <person name="Aerts A.L."/>
            <person name="Barry K."/>
            <person name="Choi C."/>
            <person name="Clum A."/>
            <person name="Coughlan A.Y."/>
            <person name="Deshpande S."/>
            <person name="Douglass A.P."/>
            <person name="Hanson S.J."/>
            <person name="Klenk H.-P."/>
            <person name="Labutti K."/>
            <person name="Lapidus A."/>
            <person name="Lindquist E."/>
            <person name="Lipzen A."/>
            <person name="Meier-Kolthoff J.P."/>
            <person name="Ohm R.A."/>
            <person name="Otillar R.P."/>
            <person name="Pangilinan J."/>
            <person name="Peng Y."/>
            <person name="Rokas A."/>
            <person name="Rosa C.A."/>
            <person name="Scheuner C."/>
            <person name="Sibirny A.A."/>
            <person name="Slot J.C."/>
            <person name="Stielow J.B."/>
            <person name="Sun H."/>
            <person name="Kurtzman C.P."/>
            <person name="Blackwell M."/>
            <person name="Grigoriev I.V."/>
            <person name="Jeffries T.W."/>
        </authorList>
    </citation>
    <scope>NUCLEOTIDE SEQUENCE [LARGE SCALE GENOMIC DNA]</scope>
    <source>
        <strain evidence="16">NRRL YB-2248</strain>
    </source>
</reference>
<evidence type="ECO:0000256" key="11">
    <source>
        <dbReference type="ARBA" id="ARBA00073255"/>
    </source>
</evidence>
<dbReference type="EC" id="3.2.1.58" evidence="9"/>
<evidence type="ECO:0000256" key="1">
    <source>
        <dbReference type="ARBA" id="ARBA00004613"/>
    </source>
</evidence>
<dbReference type="STRING" id="983967.A0A1E4STI6"/>
<sequence>MFKSILLLISISISYCNSAPLSFQKRNSRWDYNSEKLYGVNLGGWLVLEPYITPSIFESVTDSTTGTTPIDEWHLCETLGTDSATTLLQSHYESWFTEDDFEKMSSVGLNFVRIPIGYWAFQKVDGDPYVMGQVQYLDKALSWCSKHGLKAWIDLHGVPGSQNGFDNSGDRDVINWQSTNEDYVSITIDILTTIAAKYSADEYDDVVIGIELVNEPLGSSLDLTELSNFYLAGYQTVRDSGDVPVIIHDAFQSDNYWDSTLNTDLNSDYWDVVVDHHHYQVFSTGELQRSIDEHISVACAWGSSETNEYHWNVCGEWTAALTDCAKWLNGVGRGARYDSTYLGGEYVGSCDELYLLDYDYFTTDVIANYRKYVEAQMDAMLNGKVAGWVFWCWKTENNIEWDFQRLLDLGVIPQPFDDRLYPNQCGY</sequence>
<gene>
    <name evidence="15" type="ORF">CANARDRAFT_204486</name>
</gene>
<dbReference type="GO" id="GO:0004338">
    <property type="term" value="F:glucan exo-1,3-beta-glucosidase activity"/>
    <property type="evidence" value="ECO:0007669"/>
    <property type="project" value="UniProtKB-EC"/>
</dbReference>
<dbReference type="InterPro" id="IPR001547">
    <property type="entry name" value="Glyco_hydro_5"/>
</dbReference>
<dbReference type="EMBL" id="KV453873">
    <property type="protein sequence ID" value="ODV82824.1"/>
    <property type="molecule type" value="Genomic_DNA"/>
</dbReference>
<dbReference type="GO" id="GO:0009986">
    <property type="term" value="C:cell surface"/>
    <property type="evidence" value="ECO:0007669"/>
    <property type="project" value="TreeGrafter"/>
</dbReference>
<dbReference type="SUPFAM" id="SSF51445">
    <property type="entry name" value="(Trans)glycosidases"/>
    <property type="match status" value="1"/>
</dbReference>
<dbReference type="Gene3D" id="3.20.20.80">
    <property type="entry name" value="Glycosidases"/>
    <property type="match status" value="1"/>
</dbReference>
<evidence type="ECO:0000256" key="2">
    <source>
        <dbReference type="ARBA" id="ARBA00005641"/>
    </source>
</evidence>
<comment type="catalytic activity">
    <reaction evidence="8">
        <text>Successive hydrolysis of beta-D-glucose units from the non-reducing ends of (1-&gt;3)-beta-D-glucans, releasing alpha-glucose.</text>
        <dbReference type="EC" id="3.2.1.58"/>
    </reaction>
</comment>
<evidence type="ECO:0000313" key="15">
    <source>
        <dbReference type="EMBL" id="ODV82824.1"/>
    </source>
</evidence>
<keyword evidence="6 12" id="KW-0326">Glycosidase</keyword>
<dbReference type="Proteomes" id="UP000094801">
    <property type="component" value="Unassembled WGS sequence"/>
</dbReference>
<evidence type="ECO:0000256" key="4">
    <source>
        <dbReference type="ARBA" id="ARBA00022729"/>
    </source>
</evidence>
<dbReference type="GO" id="GO:0009251">
    <property type="term" value="P:glucan catabolic process"/>
    <property type="evidence" value="ECO:0007669"/>
    <property type="project" value="TreeGrafter"/>
</dbReference>
<dbReference type="OrthoDB" id="62120at2759"/>
<protein>
    <recommendedName>
        <fullName evidence="11">Glucan 1,3-beta-glucosidase</fullName>
        <ecNumber evidence="9">3.2.1.58</ecNumber>
    </recommendedName>
    <alternativeName>
        <fullName evidence="10">Exo-1,3-beta-glucanase</fullName>
    </alternativeName>
</protein>
<dbReference type="InterPro" id="IPR050386">
    <property type="entry name" value="Glycosyl_hydrolase_5"/>
</dbReference>
<evidence type="ECO:0000259" key="14">
    <source>
        <dbReference type="Pfam" id="PF00150"/>
    </source>
</evidence>
<evidence type="ECO:0000313" key="16">
    <source>
        <dbReference type="Proteomes" id="UP000094801"/>
    </source>
</evidence>
<dbReference type="GO" id="GO:0071555">
    <property type="term" value="P:cell wall organization"/>
    <property type="evidence" value="ECO:0007669"/>
    <property type="project" value="UniProtKB-KW"/>
</dbReference>
<dbReference type="FunFam" id="3.20.20.80:FF:000033">
    <property type="entry name" value="Glucan 1,3-beta-glucosidase A"/>
    <property type="match status" value="1"/>
</dbReference>
<feature type="signal peptide" evidence="13">
    <location>
        <begin position="1"/>
        <end position="18"/>
    </location>
</feature>
<keyword evidence="7" id="KW-0961">Cell wall biogenesis/degradation</keyword>
<dbReference type="Pfam" id="PF00150">
    <property type="entry name" value="Cellulase"/>
    <property type="match status" value="1"/>
</dbReference>
<comment type="similarity">
    <text evidence="2 12">Belongs to the glycosyl hydrolase 5 (cellulase A) family.</text>
</comment>
<dbReference type="PANTHER" id="PTHR31297">
    <property type="entry name" value="GLUCAN ENDO-1,6-BETA-GLUCOSIDASE B"/>
    <property type="match status" value="1"/>
</dbReference>
<evidence type="ECO:0000256" key="6">
    <source>
        <dbReference type="ARBA" id="ARBA00023295"/>
    </source>
</evidence>
<organism evidence="15 16">
    <name type="scientific">[Candida] arabinofermentans NRRL YB-2248</name>
    <dbReference type="NCBI Taxonomy" id="983967"/>
    <lineage>
        <taxon>Eukaryota</taxon>
        <taxon>Fungi</taxon>
        <taxon>Dikarya</taxon>
        <taxon>Ascomycota</taxon>
        <taxon>Saccharomycotina</taxon>
        <taxon>Pichiomycetes</taxon>
        <taxon>Pichiales</taxon>
        <taxon>Pichiaceae</taxon>
        <taxon>Ogataea</taxon>
        <taxon>Ogataea/Candida clade</taxon>
    </lineage>
</organism>
<dbReference type="InterPro" id="IPR018087">
    <property type="entry name" value="Glyco_hydro_5_CS"/>
</dbReference>
<feature type="domain" description="Glycoside hydrolase family 5" evidence="14">
    <location>
        <begin position="95"/>
        <end position="283"/>
    </location>
</feature>
<evidence type="ECO:0000256" key="7">
    <source>
        <dbReference type="ARBA" id="ARBA00023316"/>
    </source>
</evidence>
<accession>A0A1E4STI6</accession>
<evidence type="ECO:0000256" key="9">
    <source>
        <dbReference type="ARBA" id="ARBA00038929"/>
    </source>
</evidence>
<keyword evidence="3" id="KW-0964">Secreted</keyword>
<dbReference type="GO" id="GO:0005576">
    <property type="term" value="C:extracellular region"/>
    <property type="evidence" value="ECO:0007669"/>
    <property type="project" value="UniProtKB-SubCell"/>
</dbReference>
<dbReference type="AlphaFoldDB" id="A0A1E4STI6"/>
<keyword evidence="5 12" id="KW-0378">Hydrolase</keyword>
<evidence type="ECO:0000256" key="8">
    <source>
        <dbReference type="ARBA" id="ARBA00036824"/>
    </source>
</evidence>
<feature type="chain" id="PRO_5009162915" description="Glucan 1,3-beta-glucosidase" evidence="13">
    <location>
        <begin position="19"/>
        <end position="427"/>
    </location>
</feature>
<comment type="subcellular location">
    <subcellularLocation>
        <location evidence="1">Secreted</location>
    </subcellularLocation>
</comment>
<keyword evidence="4 13" id="KW-0732">Signal</keyword>
<proteinExistence type="inferred from homology"/>
<keyword evidence="16" id="KW-1185">Reference proteome</keyword>
<evidence type="ECO:0000256" key="12">
    <source>
        <dbReference type="RuleBase" id="RU361153"/>
    </source>
</evidence>
<dbReference type="InterPro" id="IPR017853">
    <property type="entry name" value="GH"/>
</dbReference>
<evidence type="ECO:0000256" key="10">
    <source>
        <dbReference type="ARBA" id="ARBA00041761"/>
    </source>
</evidence>
<evidence type="ECO:0000256" key="3">
    <source>
        <dbReference type="ARBA" id="ARBA00022525"/>
    </source>
</evidence>
<name>A0A1E4STI6_9ASCO</name>
<dbReference type="PANTHER" id="PTHR31297:SF1">
    <property type="entry name" value="GLUCAN 1,3-BETA-GLUCOSIDASE I_II-RELATED"/>
    <property type="match status" value="1"/>
</dbReference>
<evidence type="ECO:0000256" key="13">
    <source>
        <dbReference type="SAM" id="SignalP"/>
    </source>
</evidence>
<evidence type="ECO:0000256" key="5">
    <source>
        <dbReference type="ARBA" id="ARBA00022801"/>
    </source>
</evidence>